<organism evidence="2 3">
    <name type="scientific">Microcella daejeonensis</name>
    <dbReference type="NCBI Taxonomy" id="2994971"/>
    <lineage>
        <taxon>Bacteria</taxon>
        <taxon>Bacillati</taxon>
        <taxon>Actinomycetota</taxon>
        <taxon>Actinomycetes</taxon>
        <taxon>Micrococcales</taxon>
        <taxon>Microbacteriaceae</taxon>
        <taxon>Microcella</taxon>
    </lineage>
</organism>
<evidence type="ECO:0000256" key="1">
    <source>
        <dbReference type="SAM" id="Phobius"/>
    </source>
</evidence>
<keyword evidence="3" id="KW-1185">Reference proteome</keyword>
<feature type="transmembrane region" description="Helical" evidence="1">
    <location>
        <begin position="127"/>
        <end position="144"/>
    </location>
</feature>
<sequence length="164" mass="18297">MRVTLRLQLDCPPDAAWEAVHSPAVFRAVSGPLTRAASLEPGGFPERWADEEHRVRLTLLGVVPMGSQLIRLSDETVALPGGSVERVVHDRGGPLSGGMRVVRRWHHRMAVRDDGRGRTAFHDTLDIGAGILTPVAWIGFWVFWQLRARQLRRLAPGWARRFAA</sequence>
<dbReference type="KEGG" id="mdb:OVN18_06335"/>
<name>A0A9E8S9Q5_9MICO</name>
<keyword evidence="1" id="KW-1133">Transmembrane helix</keyword>
<dbReference type="AlphaFoldDB" id="A0A9E8S9Q5"/>
<accession>A0A9E8S9Q5</accession>
<gene>
    <name evidence="2" type="ORF">OVN18_06335</name>
</gene>
<dbReference type="EMBL" id="CP113089">
    <property type="protein sequence ID" value="WAB82613.1"/>
    <property type="molecule type" value="Genomic_DNA"/>
</dbReference>
<evidence type="ECO:0008006" key="4">
    <source>
        <dbReference type="Google" id="ProtNLM"/>
    </source>
</evidence>
<evidence type="ECO:0000313" key="3">
    <source>
        <dbReference type="Proteomes" id="UP001164706"/>
    </source>
</evidence>
<protein>
    <recommendedName>
        <fullName evidence="4">Polyketide cyclase / dehydrase and lipid transport</fullName>
    </recommendedName>
</protein>
<dbReference type="SUPFAM" id="SSF55961">
    <property type="entry name" value="Bet v1-like"/>
    <property type="match status" value="1"/>
</dbReference>
<keyword evidence="1" id="KW-0472">Membrane</keyword>
<dbReference type="Proteomes" id="UP001164706">
    <property type="component" value="Chromosome"/>
</dbReference>
<evidence type="ECO:0000313" key="2">
    <source>
        <dbReference type="EMBL" id="WAB82613.1"/>
    </source>
</evidence>
<keyword evidence="1" id="KW-0812">Transmembrane</keyword>
<reference evidence="2" key="1">
    <citation type="submission" date="2022-11" db="EMBL/GenBank/DDBJ databases">
        <title>Description of Microcella daejonensis nov. sp, isolated from riverside soil.</title>
        <authorList>
            <person name="Molina K.M."/>
            <person name="Kim S.B."/>
        </authorList>
    </citation>
    <scope>NUCLEOTIDE SEQUENCE</scope>
    <source>
        <strain evidence="2">MMS21-STM12</strain>
    </source>
</reference>
<proteinExistence type="predicted"/>
<dbReference type="RefSeq" id="WP_267782776.1">
    <property type="nucleotide sequence ID" value="NZ_CP113089.1"/>
</dbReference>